<evidence type="ECO:0000313" key="4">
    <source>
        <dbReference type="Proteomes" id="UP000283003"/>
    </source>
</evidence>
<evidence type="ECO:0000256" key="1">
    <source>
        <dbReference type="PROSITE-ProRule" id="PRU00169"/>
    </source>
</evidence>
<dbReference type="AlphaFoldDB" id="A0A437H1U0"/>
<dbReference type="GO" id="GO:0000160">
    <property type="term" value="P:phosphorelay signal transduction system"/>
    <property type="evidence" value="ECO:0007669"/>
    <property type="project" value="InterPro"/>
</dbReference>
<dbReference type="CDD" id="cd00156">
    <property type="entry name" value="REC"/>
    <property type="match status" value="1"/>
</dbReference>
<comment type="caution">
    <text evidence="3">The sequence shown here is derived from an EMBL/GenBank/DDBJ whole genome shotgun (WGS) entry which is preliminary data.</text>
</comment>
<sequence>MGHALIIDDDIAIRRAMQKYLEPLGFESFDHTWTRQQALAAADRRLPDIIVIGDAMEEISALDAVQRISAEASIPVLLVSRKPIRAPNIIQRASSCEGPFRMDQIDTAVNVALCRRGSLH</sequence>
<evidence type="ECO:0000259" key="2">
    <source>
        <dbReference type="PROSITE" id="PS50110"/>
    </source>
</evidence>
<dbReference type="Gene3D" id="3.40.50.2300">
    <property type="match status" value="1"/>
</dbReference>
<reference evidence="3 4" key="1">
    <citation type="submission" date="2018-12" db="EMBL/GenBank/DDBJ databases">
        <title>Croceicoccus ponticola sp. nov., a lipolytic bacterium isolated from seawater.</title>
        <authorList>
            <person name="Yoon J.-H."/>
        </authorList>
    </citation>
    <scope>NUCLEOTIDE SEQUENCE [LARGE SCALE GENOMIC DNA]</scope>
    <source>
        <strain evidence="3 4">GM-16</strain>
    </source>
</reference>
<keyword evidence="4" id="KW-1185">Reference proteome</keyword>
<feature type="domain" description="Response regulatory" evidence="2">
    <location>
        <begin position="3"/>
        <end position="113"/>
    </location>
</feature>
<evidence type="ECO:0000313" key="3">
    <source>
        <dbReference type="EMBL" id="RVQ69595.1"/>
    </source>
</evidence>
<protein>
    <submittedName>
        <fullName evidence="3">Response regulator</fullName>
    </submittedName>
</protein>
<comment type="caution">
    <text evidence="1">Lacks conserved residue(s) required for the propagation of feature annotation.</text>
</comment>
<proteinExistence type="predicted"/>
<gene>
    <name evidence="3" type="ORF">EKN06_05375</name>
</gene>
<dbReference type="Pfam" id="PF00072">
    <property type="entry name" value="Response_reg"/>
    <property type="match status" value="1"/>
</dbReference>
<dbReference type="Proteomes" id="UP000283003">
    <property type="component" value="Unassembled WGS sequence"/>
</dbReference>
<dbReference type="EMBL" id="RXOL01000001">
    <property type="protein sequence ID" value="RVQ69595.1"/>
    <property type="molecule type" value="Genomic_DNA"/>
</dbReference>
<name>A0A437H1U0_9SPHN</name>
<dbReference type="SUPFAM" id="SSF52172">
    <property type="entry name" value="CheY-like"/>
    <property type="match status" value="1"/>
</dbReference>
<dbReference type="OrthoDB" id="7431150at2"/>
<dbReference type="InterPro" id="IPR011006">
    <property type="entry name" value="CheY-like_superfamily"/>
</dbReference>
<dbReference type="PROSITE" id="PS50110">
    <property type="entry name" value="RESPONSE_REGULATORY"/>
    <property type="match status" value="1"/>
</dbReference>
<dbReference type="InterPro" id="IPR001789">
    <property type="entry name" value="Sig_transdc_resp-reg_receiver"/>
</dbReference>
<dbReference type="RefSeq" id="WP_127611782.1">
    <property type="nucleotide sequence ID" value="NZ_RXOL01000001.1"/>
</dbReference>
<accession>A0A437H1U0</accession>
<organism evidence="3 4">
    <name type="scientific">Croceicoccus ponticola</name>
    <dbReference type="NCBI Taxonomy" id="2217664"/>
    <lineage>
        <taxon>Bacteria</taxon>
        <taxon>Pseudomonadati</taxon>
        <taxon>Pseudomonadota</taxon>
        <taxon>Alphaproteobacteria</taxon>
        <taxon>Sphingomonadales</taxon>
        <taxon>Erythrobacteraceae</taxon>
        <taxon>Croceicoccus</taxon>
    </lineage>
</organism>